<comment type="caution">
    <text evidence="2">The sequence shown here is derived from an EMBL/GenBank/DDBJ whole genome shotgun (WGS) entry which is preliminary data.</text>
</comment>
<evidence type="ECO:0000259" key="1">
    <source>
        <dbReference type="Pfam" id="PF09659"/>
    </source>
</evidence>
<proteinExistence type="predicted"/>
<protein>
    <recommendedName>
        <fullName evidence="1">Csm6 HEPN domain-containing protein</fullName>
    </recommendedName>
</protein>
<dbReference type="AlphaFoldDB" id="F9EMV9"/>
<sequence>MLKEDLNRTYLKDDVYISAQVLSCTIRYYLEKGNKIMDINYFNSFSKTLVKMKNVRNTLAHELKSINKEDFNKESGTTIDHINRKILEFFKKYYSSLGYKEEMVEVYDNLNKEINKLLEQRK</sequence>
<keyword evidence="3" id="KW-1185">Reference proteome</keyword>
<dbReference type="Pfam" id="PF09659">
    <property type="entry name" value="Cas_Csm6_HEPN"/>
    <property type="match status" value="1"/>
</dbReference>
<gene>
    <name evidence="2" type="ORF">HMPREF9094_1264</name>
</gene>
<dbReference type="InterPro" id="IPR053941">
    <property type="entry name" value="Csm6_HEPN"/>
</dbReference>
<reference evidence="2 3" key="1">
    <citation type="submission" date="2011-05" db="EMBL/GenBank/DDBJ databases">
        <authorList>
            <person name="Muzny D."/>
            <person name="Qin X."/>
            <person name="Deng J."/>
            <person name="Jiang H."/>
            <person name="Liu Y."/>
            <person name="Qu J."/>
            <person name="Song X.-Z."/>
            <person name="Zhang L."/>
            <person name="Thornton R."/>
            <person name="Coyle M."/>
            <person name="Francisco L."/>
            <person name="Jackson L."/>
            <person name="Javaid M."/>
            <person name="Korchina V."/>
            <person name="Kovar C."/>
            <person name="Mata R."/>
            <person name="Mathew T."/>
            <person name="Ngo R."/>
            <person name="Nguyen L."/>
            <person name="Nguyen N."/>
            <person name="Okwuonu G."/>
            <person name="Ongeri F."/>
            <person name="Pham C."/>
            <person name="Simmons D."/>
            <person name="Wilczek-Boney K."/>
            <person name="Hale W."/>
            <person name="Jakkamsetti A."/>
            <person name="Pham P."/>
            <person name="Ruth R."/>
            <person name="San Lucas F."/>
            <person name="Warren J."/>
            <person name="Zhang J."/>
            <person name="Zhao Z."/>
            <person name="Zhou C."/>
            <person name="Zhu D."/>
            <person name="Lee S."/>
            <person name="Bess C."/>
            <person name="Blankenburg K."/>
            <person name="Forbes L."/>
            <person name="Fu Q."/>
            <person name="Gubbala S."/>
            <person name="Hirani K."/>
            <person name="Jayaseelan J.C."/>
            <person name="Lara F."/>
            <person name="Munidasa M."/>
            <person name="Palculict T."/>
            <person name="Patil S."/>
            <person name="Pu L.-L."/>
            <person name="Saada N."/>
            <person name="Tang L."/>
            <person name="Weissenberger G."/>
            <person name="Zhu Y."/>
            <person name="Hemphill L."/>
            <person name="Shang Y."/>
            <person name="Youmans B."/>
            <person name="Ayvaz T."/>
            <person name="Ross M."/>
            <person name="Santibanez J."/>
            <person name="Aqrawi P."/>
            <person name="Gross S."/>
            <person name="Joshi V."/>
            <person name="Fowler G."/>
            <person name="Nazareth L."/>
            <person name="Reid J."/>
            <person name="Worley K."/>
            <person name="Petrosino J."/>
            <person name="Highlander S."/>
            <person name="Gibbs R."/>
        </authorList>
    </citation>
    <scope>NUCLEOTIDE SEQUENCE [LARGE SCALE GENOMIC DNA]</scope>
    <source>
        <strain evidence="2 3">ATCC 51191</strain>
    </source>
</reference>
<name>F9EMV9_9FUSO</name>
<feature type="domain" description="Csm6 HEPN" evidence="1">
    <location>
        <begin position="13"/>
        <end position="114"/>
    </location>
</feature>
<dbReference type="PATRIC" id="fig|997347.4.peg.1177"/>
<evidence type="ECO:0000313" key="3">
    <source>
        <dbReference type="Proteomes" id="UP000005392"/>
    </source>
</evidence>
<dbReference type="HOGENOM" id="CLU_2070201_0_0_0"/>
<evidence type="ECO:0000313" key="2">
    <source>
        <dbReference type="EMBL" id="EGQ79707.1"/>
    </source>
</evidence>
<accession>F9EMV9</accession>
<organism evidence="2 3">
    <name type="scientific">Fusobacterium animalis ATCC 51191</name>
    <dbReference type="NCBI Taxonomy" id="997347"/>
    <lineage>
        <taxon>Bacteria</taxon>
        <taxon>Fusobacteriati</taxon>
        <taxon>Fusobacteriota</taxon>
        <taxon>Fusobacteriia</taxon>
        <taxon>Fusobacteriales</taxon>
        <taxon>Fusobacteriaceae</taxon>
        <taxon>Fusobacterium</taxon>
    </lineage>
</organism>
<dbReference type="Proteomes" id="UP000005392">
    <property type="component" value="Unassembled WGS sequence"/>
</dbReference>
<dbReference type="EMBL" id="AFQD01000206">
    <property type="protein sequence ID" value="EGQ79707.1"/>
    <property type="molecule type" value="Genomic_DNA"/>
</dbReference>